<evidence type="ECO:0000259" key="5">
    <source>
        <dbReference type="Pfam" id="PF04828"/>
    </source>
</evidence>
<dbReference type="Pfam" id="PF04828">
    <property type="entry name" value="GFA"/>
    <property type="match status" value="1"/>
</dbReference>
<sequence length="138" mass="14647">MCRQTTGSLVANFITVPVAQVHWHPGSKSGIDPATKLPKSLRKYESSPGHFRSFCSTCGSSIHWHHQNEGEELESLEMLTGSIDDGSLEAATWKARSLPTGGNPWLKNPIKGVTDATPGGKGETFTEGSASGTTATHA</sequence>
<protein>
    <recommendedName>
        <fullName evidence="5">CENP-V/GFA domain-containing protein</fullName>
    </recommendedName>
</protein>
<feature type="compositionally biased region" description="Polar residues" evidence="4">
    <location>
        <begin position="126"/>
        <end position="138"/>
    </location>
</feature>
<feature type="domain" description="CENP-V/GFA" evidence="5">
    <location>
        <begin position="2"/>
        <end position="85"/>
    </location>
</feature>
<name>A0A5C3QDR8_9AGAR</name>
<dbReference type="AlphaFoldDB" id="A0A5C3QDR8"/>
<dbReference type="InterPro" id="IPR006913">
    <property type="entry name" value="CENP-V/GFA"/>
</dbReference>
<accession>A0A5C3QDR8</accession>
<dbReference type="EMBL" id="ML178832">
    <property type="protein sequence ID" value="TFK99686.1"/>
    <property type="molecule type" value="Genomic_DNA"/>
</dbReference>
<dbReference type="Gene3D" id="3.90.1590.10">
    <property type="entry name" value="glutathione-dependent formaldehyde- activating enzyme (gfa)"/>
    <property type="match status" value="1"/>
</dbReference>
<proteinExistence type="inferred from homology"/>
<dbReference type="OrthoDB" id="6329284at2759"/>
<keyword evidence="3" id="KW-0862">Zinc</keyword>
<evidence type="ECO:0000313" key="7">
    <source>
        <dbReference type="Proteomes" id="UP000305067"/>
    </source>
</evidence>
<dbReference type="InterPro" id="IPR011057">
    <property type="entry name" value="Mss4-like_sf"/>
</dbReference>
<dbReference type="Proteomes" id="UP000305067">
    <property type="component" value="Unassembled WGS sequence"/>
</dbReference>
<dbReference type="GO" id="GO:0046872">
    <property type="term" value="F:metal ion binding"/>
    <property type="evidence" value="ECO:0007669"/>
    <property type="project" value="UniProtKB-KW"/>
</dbReference>
<feature type="region of interest" description="Disordered" evidence="4">
    <location>
        <begin position="98"/>
        <end position="138"/>
    </location>
</feature>
<reference evidence="6 7" key="1">
    <citation type="journal article" date="2019" name="Nat. Ecol. Evol.">
        <title>Megaphylogeny resolves global patterns of mushroom evolution.</title>
        <authorList>
            <person name="Varga T."/>
            <person name="Krizsan K."/>
            <person name="Foldi C."/>
            <person name="Dima B."/>
            <person name="Sanchez-Garcia M."/>
            <person name="Sanchez-Ramirez S."/>
            <person name="Szollosi G.J."/>
            <person name="Szarkandi J.G."/>
            <person name="Papp V."/>
            <person name="Albert L."/>
            <person name="Andreopoulos W."/>
            <person name="Angelini C."/>
            <person name="Antonin V."/>
            <person name="Barry K.W."/>
            <person name="Bougher N.L."/>
            <person name="Buchanan P."/>
            <person name="Buyck B."/>
            <person name="Bense V."/>
            <person name="Catcheside P."/>
            <person name="Chovatia M."/>
            <person name="Cooper J."/>
            <person name="Damon W."/>
            <person name="Desjardin D."/>
            <person name="Finy P."/>
            <person name="Geml J."/>
            <person name="Haridas S."/>
            <person name="Hughes K."/>
            <person name="Justo A."/>
            <person name="Karasinski D."/>
            <person name="Kautmanova I."/>
            <person name="Kiss B."/>
            <person name="Kocsube S."/>
            <person name="Kotiranta H."/>
            <person name="LaButti K.M."/>
            <person name="Lechner B.E."/>
            <person name="Liimatainen K."/>
            <person name="Lipzen A."/>
            <person name="Lukacs Z."/>
            <person name="Mihaltcheva S."/>
            <person name="Morgado L.N."/>
            <person name="Niskanen T."/>
            <person name="Noordeloos M.E."/>
            <person name="Ohm R.A."/>
            <person name="Ortiz-Santana B."/>
            <person name="Ovrebo C."/>
            <person name="Racz N."/>
            <person name="Riley R."/>
            <person name="Savchenko A."/>
            <person name="Shiryaev A."/>
            <person name="Soop K."/>
            <person name="Spirin V."/>
            <person name="Szebenyi C."/>
            <person name="Tomsovsky M."/>
            <person name="Tulloss R.E."/>
            <person name="Uehling J."/>
            <person name="Grigoriev I.V."/>
            <person name="Vagvolgyi C."/>
            <person name="Papp T."/>
            <person name="Martin F.M."/>
            <person name="Miettinen O."/>
            <person name="Hibbett D.S."/>
            <person name="Nagy L.G."/>
        </authorList>
    </citation>
    <scope>NUCLEOTIDE SEQUENCE [LARGE SCALE GENOMIC DNA]</scope>
    <source>
        <strain evidence="6 7">CBS 309.79</strain>
    </source>
</reference>
<evidence type="ECO:0000256" key="1">
    <source>
        <dbReference type="ARBA" id="ARBA00005495"/>
    </source>
</evidence>
<dbReference type="STRING" id="1884261.A0A5C3QDR8"/>
<dbReference type="SUPFAM" id="SSF51316">
    <property type="entry name" value="Mss4-like"/>
    <property type="match status" value="1"/>
</dbReference>
<evidence type="ECO:0000313" key="6">
    <source>
        <dbReference type="EMBL" id="TFK99686.1"/>
    </source>
</evidence>
<comment type="similarity">
    <text evidence="1">Belongs to the Gfa family.</text>
</comment>
<evidence type="ECO:0000256" key="3">
    <source>
        <dbReference type="ARBA" id="ARBA00022833"/>
    </source>
</evidence>
<keyword evidence="2" id="KW-0479">Metal-binding</keyword>
<gene>
    <name evidence="6" type="ORF">BDV98DRAFT_570690</name>
</gene>
<evidence type="ECO:0000256" key="4">
    <source>
        <dbReference type="SAM" id="MobiDB-lite"/>
    </source>
</evidence>
<evidence type="ECO:0000256" key="2">
    <source>
        <dbReference type="ARBA" id="ARBA00022723"/>
    </source>
</evidence>
<keyword evidence="7" id="KW-1185">Reference proteome</keyword>
<organism evidence="6 7">
    <name type="scientific">Pterulicium gracile</name>
    <dbReference type="NCBI Taxonomy" id="1884261"/>
    <lineage>
        <taxon>Eukaryota</taxon>
        <taxon>Fungi</taxon>
        <taxon>Dikarya</taxon>
        <taxon>Basidiomycota</taxon>
        <taxon>Agaricomycotina</taxon>
        <taxon>Agaricomycetes</taxon>
        <taxon>Agaricomycetidae</taxon>
        <taxon>Agaricales</taxon>
        <taxon>Pleurotineae</taxon>
        <taxon>Pterulaceae</taxon>
        <taxon>Pterulicium</taxon>
    </lineage>
</organism>
<dbReference type="GO" id="GO:0016846">
    <property type="term" value="F:carbon-sulfur lyase activity"/>
    <property type="evidence" value="ECO:0007669"/>
    <property type="project" value="InterPro"/>
</dbReference>